<dbReference type="InterPro" id="IPR000835">
    <property type="entry name" value="HTH_MarR-typ"/>
</dbReference>
<dbReference type="GO" id="GO:0003700">
    <property type="term" value="F:DNA-binding transcription factor activity"/>
    <property type="evidence" value="ECO:0007669"/>
    <property type="project" value="InterPro"/>
</dbReference>
<dbReference type="InterPro" id="IPR039422">
    <property type="entry name" value="MarR/SlyA-like"/>
</dbReference>
<dbReference type="PANTHER" id="PTHR33164">
    <property type="entry name" value="TRANSCRIPTIONAL REGULATOR, MARR FAMILY"/>
    <property type="match status" value="1"/>
</dbReference>
<dbReference type="GO" id="GO:0003677">
    <property type="term" value="F:DNA binding"/>
    <property type="evidence" value="ECO:0007669"/>
    <property type="project" value="UniProtKB-KW"/>
</dbReference>
<dbReference type="InterPro" id="IPR036390">
    <property type="entry name" value="WH_DNA-bd_sf"/>
</dbReference>
<comment type="caution">
    <text evidence="3">The sequence shown here is derived from an EMBL/GenBank/DDBJ whole genome shotgun (WGS) entry which is preliminary data.</text>
</comment>
<evidence type="ECO:0000256" key="1">
    <source>
        <dbReference type="SAM" id="MobiDB-lite"/>
    </source>
</evidence>
<feature type="domain" description="HTH marR-type" evidence="2">
    <location>
        <begin position="94"/>
        <end position="196"/>
    </location>
</feature>
<sequence length="217" mass="22438">MTDEPVAGAGPALFQLVRFWSRRWAAGVAGRLADNQGSDDQGCDDQNPGGQNPDDQHPGGQDGQNPGGQDAAGRGSGVPDAGGRPGAHRAGHQRLGDPHRVPNVLVVEAVHAAGAHPGEVTVAEVAHQLGVDRSVASRMVAEAVNAGHVRRDASARDARRASLSLTGSGQALLHASHAYQEEVFAQLVAGWSGADQRRFAGYLRRLAAEVLPGEGPA</sequence>
<dbReference type="Proteomes" id="UP001206128">
    <property type="component" value="Unassembled WGS sequence"/>
</dbReference>
<feature type="region of interest" description="Disordered" evidence="1">
    <location>
        <begin position="31"/>
        <end position="99"/>
    </location>
</feature>
<proteinExistence type="predicted"/>
<organism evidence="3 4">
    <name type="scientific">Goodfellowiella coeruleoviolacea</name>
    <dbReference type="NCBI Taxonomy" id="334858"/>
    <lineage>
        <taxon>Bacteria</taxon>
        <taxon>Bacillati</taxon>
        <taxon>Actinomycetota</taxon>
        <taxon>Actinomycetes</taxon>
        <taxon>Pseudonocardiales</taxon>
        <taxon>Pseudonocardiaceae</taxon>
        <taxon>Goodfellowiella</taxon>
    </lineage>
</organism>
<dbReference type="Pfam" id="PF12802">
    <property type="entry name" value="MarR_2"/>
    <property type="match status" value="1"/>
</dbReference>
<dbReference type="EMBL" id="JAMTCK010000004">
    <property type="protein sequence ID" value="MCP2165206.1"/>
    <property type="molecule type" value="Genomic_DNA"/>
</dbReference>
<dbReference type="PANTHER" id="PTHR33164:SF57">
    <property type="entry name" value="MARR-FAMILY TRANSCRIPTIONAL REGULATOR"/>
    <property type="match status" value="1"/>
</dbReference>
<dbReference type="RefSeq" id="WP_253769762.1">
    <property type="nucleotide sequence ID" value="NZ_JAMTCK010000004.1"/>
</dbReference>
<dbReference type="Gene3D" id="1.10.10.10">
    <property type="entry name" value="Winged helix-like DNA-binding domain superfamily/Winged helix DNA-binding domain"/>
    <property type="match status" value="1"/>
</dbReference>
<reference evidence="3" key="1">
    <citation type="submission" date="2022-06" db="EMBL/GenBank/DDBJ databases">
        <title>Genomic Encyclopedia of Archaeal and Bacterial Type Strains, Phase II (KMG-II): from individual species to whole genera.</title>
        <authorList>
            <person name="Goeker M."/>
        </authorList>
    </citation>
    <scope>NUCLEOTIDE SEQUENCE</scope>
    <source>
        <strain evidence="3">DSM 43935</strain>
    </source>
</reference>
<evidence type="ECO:0000259" key="2">
    <source>
        <dbReference type="SMART" id="SM00347"/>
    </source>
</evidence>
<keyword evidence="3" id="KW-0238">DNA-binding</keyword>
<gene>
    <name evidence="3" type="ORF">LX83_002055</name>
</gene>
<dbReference type="SUPFAM" id="SSF46785">
    <property type="entry name" value="Winged helix' DNA-binding domain"/>
    <property type="match status" value="1"/>
</dbReference>
<dbReference type="GO" id="GO:0006950">
    <property type="term" value="P:response to stress"/>
    <property type="evidence" value="ECO:0007669"/>
    <property type="project" value="TreeGrafter"/>
</dbReference>
<evidence type="ECO:0000313" key="4">
    <source>
        <dbReference type="Proteomes" id="UP001206128"/>
    </source>
</evidence>
<dbReference type="PRINTS" id="PR00598">
    <property type="entry name" value="HTHMARR"/>
</dbReference>
<protein>
    <submittedName>
        <fullName evidence="3">DNA-binding transcriptional regulator, MarR family</fullName>
    </submittedName>
</protein>
<evidence type="ECO:0000313" key="3">
    <source>
        <dbReference type="EMBL" id="MCP2165206.1"/>
    </source>
</evidence>
<dbReference type="AlphaFoldDB" id="A0AAE3GBE6"/>
<keyword evidence="4" id="KW-1185">Reference proteome</keyword>
<accession>A0AAE3GBE6</accession>
<name>A0AAE3GBE6_9PSEU</name>
<dbReference type="InterPro" id="IPR036388">
    <property type="entry name" value="WH-like_DNA-bd_sf"/>
</dbReference>
<dbReference type="SMART" id="SM00347">
    <property type="entry name" value="HTH_MARR"/>
    <property type="match status" value="1"/>
</dbReference>